<organism evidence="3 4">
    <name type="scientific">Sphingomonas turrisvirgatae</name>
    <dbReference type="NCBI Taxonomy" id="1888892"/>
    <lineage>
        <taxon>Bacteria</taxon>
        <taxon>Pseudomonadati</taxon>
        <taxon>Pseudomonadota</taxon>
        <taxon>Alphaproteobacteria</taxon>
        <taxon>Sphingomonadales</taxon>
        <taxon>Sphingomonadaceae</taxon>
        <taxon>Sphingomonas</taxon>
    </lineage>
</organism>
<dbReference type="Proteomes" id="UP000094487">
    <property type="component" value="Unassembled WGS sequence"/>
</dbReference>
<proteinExistence type="predicted"/>
<keyword evidence="4" id="KW-1185">Reference proteome</keyword>
<dbReference type="GO" id="GO:0016787">
    <property type="term" value="F:hydrolase activity"/>
    <property type="evidence" value="ECO:0007669"/>
    <property type="project" value="UniProtKB-KW"/>
</dbReference>
<accession>A0A1E3LY30</accession>
<dbReference type="STRING" id="1888892.BFL28_01845"/>
<dbReference type="InterPro" id="IPR050266">
    <property type="entry name" value="AB_hydrolase_sf"/>
</dbReference>
<feature type="domain" description="AB hydrolase-1" evidence="2">
    <location>
        <begin position="38"/>
        <end position="271"/>
    </location>
</feature>
<dbReference type="InterPro" id="IPR029058">
    <property type="entry name" value="AB_hydrolase_fold"/>
</dbReference>
<dbReference type="PANTHER" id="PTHR43798:SF31">
    <property type="entry name" value="AB HYDROLASE SUPERFAMILY PROTEIN YCLE"/>
    <property type="match status" value="1"/>
</dbReference>
<reference evidence="3 4" key="1">
    <citation type="submission" date="2016-08" db="EMBL/GenBank/DDBJ databases">
        <title>Draft genome of the agarase producing Sphingomonas sp. MCT13.</title>
        <authorList>
            <person name="D'Andrea M.M."/>
            <person name="Rossolini G.M."/>
            <person name="Thaller M.C."/>
        </authorList>
    </citation>
    <scope>NUCLEOTIDE SEQUENCE [LARGE SCALE GENOMIC DNA]</scope>
    <source>
        <strain evidence="3 4">MCT13</strain>
    </source>
</reference>
<dbReference type="AlphaFoldDB" id="A0A1E3LY30"/>
<dbReference type="InterPro" id="IPR000073">
    <property type="entry name" value="AB_hydrolase_1"/>
</dbReference>
<dbReference type="SUPFAM" id="SSF53474">
    <property type="entry name" value="alpha/beta-Hydrolases"/>
    <property type="match status" value="1"/>
</dbReference>
<evidence type="ECO:0000259" key="2">
    <source>
        <dbReference type="Pfam" id="PF00561"/>
    </source>
</evidence>
<dbReference type="RefSeq" id="WP_069320461.1">
    <property type="nucleotide sequence ID" value="NZ_MDDS01000024.1"/>
</dbReference>
<evidence type="ECO:0000313" key="4">
    <source>
        <dbReference type="Proteomes" id="UP000094487"/>
    </source>
</evidence>
<evidence type="ECO:0000313" key="3">
    <source>
        <dbReference type="EMBL" id="ODP37740.1"/>
    </source>
</evidence>
<keyword evidence="1 3" id="KW-0378">Hydrolase</keyword>
<dbReference type="Pfam" id="PF00561">
    <property type="entry name" value="Abhydrolase_1"/>
    <property type="match status" value="1"/>
</dbReference>
<evidence type="ECO:0000256" key="1">
    <source>
        <dbReference type="ARBA" id="ARBA00022801"/>
    </source>
</evidence>
<dbReference type="PRINTS" id="PR00111">
    <property type="entry name" value="ABHYDROLASE"/>
</dbReference>
<sequence length="286" mass="31007">MSADQMTGGKMSITSNFIDAGGVRTHYWEAALHKVGAPVLILLHGGGAGADSWGNWQDCFAHFAPHFRVIAPDMIGFGKTDKPSPDSYVYDQPGRNRHLIDFLDAMGLSGVHIVGNSMGGATAIGVAIERPELFDRIVLMGSAGLPIPEKPSPQLMHNLQYDFTMDGMRRVIGGLTAPGFVPSDEMVKYRFDLVDDPASQAALAAINGETRKGTLNYPEDAVRTITHPVLVVNGKEDGVSILPRAYRFLELLPNSWGYIVPHCGHWAMIEATDDFCGAVNRFLKAA</sequence>
<gene>
    <name evidence="3" type="ORF">BFL28_01845</name>
</gene>
<dbReference type="GO" id="GO:0016020">
    <property type="term" value="C:membrane"/>
    <property type="evidence" value="ECO:0007669"/>
    <property type="project" value="TreeGrafter"/>
</dbReference>
<comment type="caution">
    <text evidence="3">The sequence shown here is derived from an EMBL/GenBank/DDBJ whole genome shotgun (WGS) entry which is preliminary data.</text>
</comment>
<dbReference type="Gene3D" id="3.40.50.1820">
    <property type="entry name" value="alpha/beta hydrolase"/>
    <property type="match status" value="1"/>
</dbReference>
<name>A0A1E3LY30_9SPHN</name>
<dbReference type="PANTHER" id="PTHR43798">
    <property type="entry name" value="MONOACYLGLYCEROL LIPASE"/>
    <property type="match status" value="1"/>
</dbReference>
<dbReference type="EMBL" id="MDDS01000024">
    <property type="protein sequence ID" value="ODP37740.1"/>
    <property type="molecule type" value="Genomic_DNA"/>
</dbReference>
<protein>
    <submittedName>
        <fullName evidence="3">Alpha/beta hydrolase</fullName>
    </submittedName>
</protein>